<dbReference type="AlphaFoldDB" id="A0A914EHX6"/>
<proteinExistence type="predicted"/>
<feature type="region of interest" description="Disordered" evidence="1">
    <location>
        <begin position="108"/>
        <end position="230"/>
    </location>
</feature>
<dbReference type="Proteomes" id="UP000887540">
    <property type="component" value="Unplaced"/>
</dbReference>
<evidence type="ECO:0000256" key="1">
    <source>
        <dbReference type="SAM" id="MobiDB-lite"/>
    </source>
</evidence>
<name>A0A914EHX6_9BILA</name>
<sequence>MCSSFDSAVVRAKFMPDVRGVDRYKYFHRPVILESSNFIGSIDKNSSPRELPQIDLKPGDFIRISAQNNGPSVVALTNNYHETKKTKKKNGLTKEYVLPQLDAKKCLGTKKEPRISPRNATNHSDIGRLRLILTTEQRKNYASNSHHHPTNPKNKPYKNGSSDRTHAVKPSSTNGKIRRSQTLERLPKSSASRNVSLQGSETSEKTIKTTTTQNSITQTPNAEIRGSVSAEGRVYSLSTESREFGTQTDDDNNTHRMMTKEESYDSNASHFSTSSQKATQTDQIPFIDHLNRRHSSEHAAEVEQRAELFAIIDAALDETIDKHSRLRAHRFIAGSARKQAQIWKDAKDFVSTILIPSSITEYNHRSRTSYRS</sequence>
<dbReference type="WBParaSite" id="ACRNAN_scaffold849.g6630.t1">
    <property type="protein sequence ID" value="ACRNAN_scaffold849.g6630.t1"/>
    <property type="gene ID" value="ACRNAN_scaffold849.g6630"/>
</dbReference>
<protein>
    <submittedName>
        <fullName evidence="3">Uncharacterized protein</fullName>
    </submittedName>
</protein>
<reference evidence="3" key="1">
    <citation type="submission" date="2022-11" db="UniProtKB">
        <authorList>
            <consortium name="WormBaseParasite"/>
        </authorList>
    </citation>
    <scope>IDENTIFICATION</scope>
</reference>
<keyword evidence="2" id="KW-1185">Reference proteome</keyword>
<feature type="compositionally biased region" description="Polar residues" evidence="1">
    <location>
        <begin position="189"/>
        <end position="200"/>
    </location>
</feature>
<feature type="compositionally biased region" description="Polar residues" evidence="1">
    <location>
        <begin position="265"/>
        <end position="281"/>
    </location>
</feature>
<accession>A0A914EHX6</accession>
<feature type="compositionally biased region" description="Low complexity" evidence="1">
    <location>
        <begin position="208"/>
        <end position="219"/>
    </location>
</feature>
<evidence type="ECO:0000313" key="2">
    <source>
        <dbReference type="Proteomes" id="UP000887540"/>
    </source>
</evidence>
<organism evidence="2 3">
    <name type="scientific">Acrobeloides nanus</name>
    <dbReference type="NCBI Taxonomy" id="290746"/>
    <lineage>
        <taxon>Eukaryota</taxon>
        <taxon>Metazoa</taxon>
        <taxon>Ecdysozoa</taxon>
        <taxon>Nematoda</taxon>
        <taxon>Chromadorea</taxon>
        <taxon>Rhabditida</taxon>
        <taxon>Tylenchina</taxon>
        <taxon>Cephalobomorpha</taxon>
        <taxon>Cephaloboidea</taxon>
        <taxon>Cephalobidae</taxon>
        <taxon>Acrobeloides</taxon>
    </lineage>
</organism>
<evidence type="ECO:0000313" key="3">
    <source>
        <dbReference type="WBParaSite" id="ACRNAN_scaffold849.g6630.t1"/>
    </source>
</evidence>
<feature type="region of interest" description="Disordered" evidence="1">
    <location>
        <begin position="260"/>
        <end position="281"/>
    </location>
</feature>